<dbReference type="CDD" id="cd17491">
    <property type="entry name" value="MFS_MFSD12"/>
    <property type="match status" value="1"/>
</dbReference>
<dbReference type="Pfam" id="PF00339">
    <property type="entry name" value="Arrestin_N"/>
    <property type="match status" value="2"/>
</dbReference>
<dbReference type="Pfam" id="PF02752">
    <property type="entry name" value="Arrestin_C"/>
    <property type="match status" value="1"/>
</dbReference>
<dbReference type="EMBL" id="LNIX01000003">
    <property type="protein sequence ID" value="OXA57490.1"/>
    <property type="molecule type" value="Genomic_DNA"/>
</dbReference>
<feature type="compositionally biased region" description="Low complexity" evidence="3">
    <location>
        <begin position="399"/>
        <end position="415"/>
    </location>
</feature>
<dbReference type="OrthoDB" id="2333384at2759"/>
<feature type="domain" description="Arrestin C-terminal-like" evidence="5">
    <location>
        <begin position="556"/>
        <end position="686"/>
    </location>
</feature>
<evidence type="ECO:0000259" key="5">
    <source>
        <dbReference type="SMART" id="SM01017"/>
    </source>
</evidence>
<organism evidence="6 7">
    <name type="scientific">Folsomia candida</name>
    <name type="common">Springtail</name>
    <dbReference type="NCBI Taxonomy" id="158441"/>
    <lineage>
        <taxon>Eukaryota</taxon>
        <taxon>Metazoa</taxon>
        <taxon>Ecdysozoa</taxon>
        <taxon>Arthropoda</taxon>
        <taxon>Hexapoda</taxon>
        <taxon>Collembola</taxon>
        <taxon>Entomobryomorpha</taxon>
        <taxon>Isotomoidea</taxon>
        <taxon>Isotomidae</taxon>
        <taxon>Proisotominae</taxon>
        <taxon>Folsomia</taxon>
    </lineage>
</organism>
<dbReference type="GO" id="GO:0008643">
    <property type="term" value="P:carbohydrate transport"/>
    <property type="evidence" value="ECO:0007669"/>
    <property type="project" value="InterPro"/>
</dbReference>
<feature type="transmembrane region" description="Helical" evidence="4">
    <location>
        <begin position="1089"/>
        <end position="1110"/>
    </location>
</feature>
<dbReference type="SMART" id="SM01017">
    <property type="entry name" value="Arrestin_C"/>
    <property type="match status" value="2"/>
</dbReference>
<dbReference type="SUPFAM" id="SSF103473">
    <property type="entry name" value="MFS general substrate transporter"/>
    <property type="match status" value="1"/>
</dbReference>
<keyword evidence="4" id="KW-1133">Transmembrane helix</keyword>
<evidence type="ECO:0000256" key="1">
    <source>
        <dbReference type="ARBA" id="ARBA00005298"/>
    </source>
</evidence>
<comment type="caution">
    <text evidence="6">The sequence shown here is derived from an EMBL/GenBank/DDBJ whole genome shotgun (WGS) entry which is preliminary data.</text>
</comment>
<dbReference type="Gene3D" id="2.60.40.640">
    <property type="match status" value="4"/>
</dbReference>
<feature type="transmembrane region" description="Helical" evidence="4">
    <location>
        <begin position="838"/>
        <end position="857"/>
    </location>
</feature>
<keyword evidence="7" id="KW-1185">Reference proteome</keyword>
<dbReference type="SUPFAM" id="SSF81296">
    <property type="entry name" value="E set domains"/>
    <property type="match status" value="2"/>
</dbReference>
<keyword evidence="4" id="KW-0812">Transmembrane</keyword>
<dbReference type="PANTHER" id="PTHR11328:SF28">
    <property type="entry name" value="MAJOR FACILITATOR SUPERFAMILY DOMAIN-CONTAINING PROTEIN 12"/>
    <property type="match status" value="1"/>
</dbReference>
<dbReference type="InterPro" id="IPR011022">
    <property type="entry name" value="Arrestin_C-like"/>
</dbReference>
<evidence type="ECO:0000313" key="7">
    <source>
        <dbReference type="Proteomes" id="UP000198287"/>
    </source>
</evidence>
<dbReference type="InterPro" id="IPR036259">
    <property type="entry name" value="MFS_trans_sf"/>
</dbReference>
<feature type="transmembrane region" description="Helical" evidence="4">
    <location>
        <begin position="809"/>
        <end position="826"/>
    </location>
</feature>
<feature type="domain" description="Arrestin C-terminal-like" evidence="5">
    <location>
        <begin position="205"/>
        <end position="349"/>
    </location>
</feature>
<dbReference type="InterPro" id="IPR039672">
    <property type="entry name" value="MFS_2"/>
</dbReference>
<gene>
    <name evidence="6" type="ORF">Fcan01_07290</name>
</gene>
<dbReference type="STRING" id="158441.A0A226EJM3"/>
<feature type="transmembrane region" description="Helical" evidence="4">
    <location>
        <begin position="1059"/>
        <end position="1077"/>
    </location>
</feature>
<reference evidence="6 7" key="1">
    <citation type="submission" date="2015-12" db="EMBL/GenBank/DDBJ databases">
        <title>The genome of Folsomia candida.</title>
        <authorList>
            <person name="Faddeeva A."/>
            <person name="Derks M.F."/>
            <person name="Anvar Y."/>
            <person name="Smit S."/>
            <person name="Van Straalen N."/>
            <person name="Roelofs D."/>
        </authorList>
    </citation>
    <scope>NUCLEOTIDE SEQUENCE [LARGE SCALE GENOMIC DNA]</scope>
    <source>
        <strain evidence="6 7">VU population</strain>
        <tissue evidence="6">Whole body</tissue>
    </source>
</reference>
<dbReference type="GO" id="GO:0015293">
    <property type="term" value="F:symporter activity"/>
    <property type="evidence" value="ECO:0007669"/>
    <property type="project" value="InterPro"/>
</dbReference>
<feature type="transmembrane region" description="Helical" evidence="4">
    <location>
        <begin position="878"/>
        <end position="901"/>
    </location>
</feature>
<dbReference type="Proteomes" id="UP000198287">
    <property type="component" value="Unassembled WGS sequence"/>
</dbReference>
<dbReference type="PANTHER" id="PTHR11328">
    <property type="entry name" value="MAJOR FACILITATOR SUPERFAMILY DOMAIN-CONTAINING PROTEIN"/>
    <property type="match status" value="1"/>
</dbReference>
<dbReference type="InterPro" id="IPR014756">
    <property type="entry name" value="Ig_E-set"/>
</dbReference>
<evidence type="ECO:0000256" key="3">
    <source>
        <dbReference type="SAM" id="MobiDB-lite"/>
    </source>
</evidence>
<evidence type="ECO:0000313" key="6">
    <source>
        <dbReference type="EMBL" id="OXA57490.1"/>
    </source>
</evidence>
<feature type="transmembrane region" description="Helical" evidence="4">
    <location>
        <begin position="1122"/>
        <end position="1145"/>
    </location>
</feature>
<dbReference type="InterPro" id="IPR011021">
    <property type="entry name" value="Arrestin-like_N"/>
</dbReference>
<accession>A0A226EJM3</accession>
<protein>
    <submittedName>
        <fullName evidence="6">Major facilitator superfamily domain-containing protein 12</fullName>
    </submittedName>
</protein>
<proteinExistence type="inferred from homology"/>
<keyword evidence="4" id="KW-0472">Membrane</keyword>
<feature type="region of interest" description="Disordered" evidence="3">
    <location>
        <begin position="394"/>
        <end position="415"/>
    </location>
</feature>
<feature type="transmembrane region" description="Helical" evidence="4">
    <location>
        <begin position="994"/>
        <end position="1019"/>
    </location>
</feature>
<feature type="transmembrane region" description="Helical" evidence="4">
    <location>
        <begin position="1160"/>
        <end position="1179"/>
    </location>
</feature>
<evidence type="ECO:0000256" key="4">
    <source>
        <dbReference type="SAM" id="Phobius"/>
    </source>
</evidence>
<comment type="similarity">
    <text evidence="1">Belongs to the arrestin family.</text>
</comment>
<name>A0A226EJM3_FOLCA</name>
<dbReference type="Pfam" id="PF13347">
    <property type="entry name" value="MFS_2"/>
    <property type="match status" value="1"/>
</dbReference>
<sequence>MRPGLRVRIITNSAFGGSVVVEDRRSSQQSSLTECNGVTKLDYMEPKVVIEFDNPSKTYEPSGLVVGRVIIISSGQDGLHLTEVIIRLEGKRVAFANPDKPEEFYFCERQLVLINTETILPPDELIDLAFEFKLPEKLPSSFHVSRGLVDYSIVVKLRRKFDFDITHRSTFFVNGVLLLNAGDSSAVEIHSSKPAGCCSCFNWRKGHRFGLMLKLSKDQFLPGEGIDYTVKIWNSSEATLKNCKIELIRELRLLDCGNFDTVLKEYGQLSSIIGPVIKPGEKLCWTSIRPQEAEDPANLTRNKVSCLKSSIPIPGDTPPSHLGCRAVVQLDYFVKFGNWEIKMVLTIELENNVWSFTPSETIVGKVVINKHIWNKVEGLTIRLYGKLEIGTTHEVTADPPRSSSSHPPVVPQPSMSSASTLAITNIDVSQHGCIATARKFMGRSTGTITEQVLLDHTINLLDTWRVLKPGRHEFSFNFTLPDSGYLPPSLKVKGARIHYEFVTSLKRPRDDYKIYQTPFYITAAPEEYLHDDFEEFCHPVQSKADKRISQLLGCCMKGSITLCADLHKRVFPVGGEITFVATVRNNLRSSLDAIKVNLIRNFKYKKGPFWSTKEIVAGMVGPTLQPGDSQIWNGSLRIPNTETVTNRNHQDFFEITHILQFQVRSSNHRSKDAIVQFSVVLLPSTVVSALIVERPPAPAYSSIIENDDDAVFASYKVQIFNQAMDTGRLQSAQKLSYGVGHVYNDLCGTMWFTYILVYLQFVLKLPASTAGVILMMGQVVEAAATPLAGLESDRITGCGKYGRRKSTHLVGTVLTMFAFPLVFIALPGFDRASPEALLVFYIPLVLIFKFGWAMTQVSHLSMIPELSNDATDRDDMTILRYIFDMASDMSVYVVTWAAFSARHSPDSVTIDGSDAWRFRNISLILVAIGVVFNGIFHVSTIEKSAKPIEMPQTSSAPLRSKVVHEEEGDVACSETVPITIVPMRWRDWFREKHYFQVGLLLVLSRLFLNLSQAFIPLFLQEGIRAPQEYLAIIPGVCQLSALLASLLVKIILCYSTKKVAIILGASFVFVGCAWLGFDSPEAIRSGNIFLLATFLGAGTGMIIVVSTSFVSDLIGKNTESGAYVFGSIAFFHNLLGGFVVFVVQLGHGFCEGSPTYYKNFITYGLSSLAVLSLVLVLLLDEVTLGKRLSEKNTVEGREKLADKANVKKYGATNTGFPILTTPSSES</sequence>
<dbReference type="InterPro" id="IPR014752">
    <property type="entry name" value="Arrestin-like_C"/>
</dbReference>
<dbReference type="Gene3D" id="1.20.1250.20">
    <property type="entry name" value="MFS general substrate transporter like domains"/>
    <property type="match status" value="2"/>
</dbReference>
<evidence type="ECO:0000256" key="2">
    <source>
        <dbReference type="ARBA" id="ARBA00008335"/>
    </source>
</evidence>
<comment type="similarity">
    <text evidence="2">Belongs to the major facilitator superfamily.</text>
</comment>
<feature type="transmembrane region" description="Helical" evidence="4">
    <location>
        <begin position="1031"/>
        <end position="1052"/>
    </location>
</feature>
<dbReference type="GO" id="GO:0005886">
    <property type="term" value="C:plasma membrane"/>
    <property type="evidence" value="ECO:0007669"/>
    <property type="project" value="TreeGrafter"/>
</dbReference>
<dbReference type="AlphaFoldDB" id="A0A226EJM3"/>
<feature type="transmembrane region" description="Helical" evidence="4">
    <location>
        <begin position="921"/>
        <end position="941"/>
    </location>
</feature>